<dbReference type="InterPro" id="IPR016305">
    <property type="entry name" value="Mannose-6-P_Isomerase"/>
</dbReference>
<comment type="cofactor">
    <cofactor evidence="9">
        <name>Zn(2+)</name>
        <dbReference type="ChEBI" id="CHEBI:29105"/>
    </cofactor>
    <text evidence="9">Binds 1 zinc ion per subunit.</text>
</comment>
<feature type="binding site" evidence="9">
    <location>
        <position position="146"/>
    </location>
    <ligand>
        <name>Zn(2+)</name>
        <dbReference type="ChEBI" id="CHEBI:29105"/>
    </ligand>
</feature>
<keyword evidence="7" id="KW-0413">Isomerase</keyword>
<feature type="non-terminal residue" evidence="12">
    <location>
        <position position="444"/>
    </location>
</feature>
<dbReference type="PANTHER" id="PTHR10309:SF0">
    <property type="entry name" value="MANNOSE-6-PHOSPHATE ISOMERASE"/>
    <property type="match status" value="1"/>
</dbReference>
<reference evidence="12 13" key="1">
    <citation type="submission" date="2017-03" db="EMBL/GenBank/DDBJ databases">
        <title>WGS assembly of Porphyra umbilicalis.</title>
        <authorList>
            <person name="Brawley S.H."/>
            <person name="Blouin N.A."/>
            <person name="Ficko-Blean E."/>
            <person name="Wheeler G.L."/>
            <person name="Lohr M."/>
            <person name="Goodson H.V."/>
            <person name="Jenkins J.W."/>
            <person name="Blaby-Haas C.E."/>
            <person name="Helliwell K.E."/>
            <person name="Chan C."/>
            <person name="Marriage T."/>
            <person name="Bhattacharya D."/>
            <person name="Klein A.S."/>
            <person name="Badis Y."/>
            <person name="Brodie J."/>
            <person name="Cao Y."/>
            <person name="Collen J."/>
            <person name="Dittami S.M."/>
            <person name="Gachon C.M."/>
            <person name="Green B.R."/>
            <person name="Karpowicz S."/>
            <person name="Kim J.W."/>
            <person name="Kudahl U."/>
            <person name="Lin S."/>
            <person name="Michel G."/>
            <person name="Mittag M."/>
            <person name="Olson B.J."/>
            <person name="Pangilinan J."/>
            <person name="Peng Y."/>
            <person name="Qiu H."/>
            <person name="Shu S."/>
            <person name="Singer J.T."/>
            <person name="Smith A.G."/>
            <person name="Sprecher B.N."/>
            <person name="Wagner V."/>
            <person name="Wang W."/>
            <person name="Wang Z.-Y."/>
            <person name="Yan J."/>
            <person name="Yarish C."/>
            <person name="Zoeuner-Riek S."/>
            <person name="Zhuang Y."/>
            <person name="Zou Y."/>
            <person name="Lindquist E.A."/>
            <person name="Grimwood J."/>
            <person name="Barry K."/>
            <person name="Rokhsar D.S."/>
            <person name="Schmutz J."/>
            <person name="Stiller J.W."/>
            <person name="Grossman A.R."/>
            <person name="Prochnik S.E."/>
        </authorList>
    </citation>
    <scope>NUCLEOTIDE SEQUENCE [LARGE SCALE GENOMIC DNA]</scope>
    <source>
        <strain evidence="12">4086291</strain>
    </source>
</reference>
<dbReference type="GO" id="GO:0009298">
    <property type="term" value="P:GDP-mannose biosynthetic process"/>
    <property type="evidence" value="ECO:0007669"/>
    <property type="project" value="UniProtKB-UniPathway"/>
</dbReference>
<dbReference type="PRINTS" id="PR00714">
    <property type="entry name" value="MAN6PISMRASE"/>
</dbReference>
<feature type="active site" evidence="8">
    <location>
        <position position="317"/>
    </location>
</feature>
<dbReference type="UniPathway" id="UPA00126">
    <property type="reaction ID" value="UER00423"/>
</dbReference>
<feature type="domain" description="Phosphomannose isomerase type I catalytic" evidence="10">
    <location>
        <begin position="28"/>
        <end position="162"/>
    </location>
</feature>
<evidence type="ECO:0000256" key="7">
    <source>
        <dbReference type="ARBA" id="ARBA00023235"/>
    </source>
</evidence>
<dbReference type="GO" id="GO:0005975">
    <property type="term" value="P:carbohydrate metabolic process"/>
    <property type="evidence" value="ECO:0007669"/>
    <property type="project" value="InterPro"/>
</dbReference>
<dbReference type="PROSITE" id="PS00965">
    <property type="entry name" value="PMI_I_1"/>
    <property type="match status" value="1"/>
</dbReference>
<keyword evidence="6 9" id="KW-0862">Zinc</keyword>
<dbReference type="InterPro" id="IPR018050">
    <property type="entry name" value="Pmannose_isomerase-type1_CS"/>
</dbReference>
<evidence type="ECO:0000256" key="6">
    <source>
        <dbReference type="ARBA" id="ARBA00022833"/>
    </source>
</evidence>
<dbReference type="PIRSF" id="PIRSF001480">
    <property type="entry name" value="Mannose-6-phosphate_isomerase"/>
    <property type="match status" value="1"/>
</dbReference>
<evidence type="ECO:0000313" key="12">
    <source>
        <dbReference type="EMBL" id="OSX68748.1"/>
    </source>
</evidence>
<dbReference type="GO" id="GO:0004476">
    <property type="term" value="F:mannose-6-phosphate isomerase activity"/>
    <property type="evidence" value="ECO:0007669"/>
    <property type="project" value="UniProtKB-EC"/>
</dbReference>
<dbReference type="Pfam" id="PF20512">
    <property type="entry name" value="PMI_typeI_hel"/>
    <property type="match status" value="1"/>
</dbReference>
<dbReference type="Gene3D" id="2.60.120.10">
    <property type="entry name" value="Jelly Rolls"/>
    <property type="match status" value="2"/>
</dbReference>
<evidence type="ECO:0000256" key="9">
    <source>
        <dbReference type="PIRSR" id="PIRSR001480-2"/>
    </source>
</evidence>
<comment type="catalytic activity">
    <reaction evidence="1">
        <text>D-mannose 6-phosphate = D-fructose 6-phosphate</text>
        <dbReference type="Rhea" id="RHEA:12356"/>
        <dbReference type="ChEBI" id="CHEBI:58735"/>
        <dbReference type="ChEBI" id="CHEBI:61527"/>
        <dbReference type="EC" id="5.3.1.8"/>
    </reaction>
</comment>
<dbReference type="CDD" id="cd07011">
    <property type="entry name" value="cupin_PMI_type_I_N"/>
    <property type="match status" value="1"/>
</dbReference>
<feature type="binding site" evidence="9">
    <location>
        <position position="121"/>
    </location>
    <ligand>
        <name>Zn(2+)</name>
        <dbReference type="ChEBI" id="CHEBI:29105"/>
    </ligand>
</feature>
<comment type="similarity">
    <text evidence="3">Belongs to the mannose-6-phosphate isomerase type 1 family.</text>
</comment>
<evidence type="ECO:0000256" key="3">
    <source>
        <dbReference type="ARBA" id="ARBA00010772"/>
    </source>
</evidence>
<dbReference type="InterPro" id="IPR001250">
    <property type="entry name" value="Man6P_Isoase-1"/>
</dbReference>
<dbReference type="PANTHER" id="PTHR10309">
    <property type="entry name" value="MANNOSE-6-PHOSPHATE ISOMERASE"/>
    <property type="match status" value="1"/>
</dbReference>
<keyword evidence="5 9" id="KW-0479">Metal-binding</keyword>
<organism evidence="12 13">
    <name type="scientific">Porphyra umbilicalis</name>
    <name type="common">Purple laver</name>
    <name type="synonym">Red alga</name>
    <dbReference type="NCBI Taxonomy" id="2786"/>
    <lineage>
        <taxon>Eukaryota</taxon>
        <taxon>Rhodophyta</taxon>
        <taxon>Bangiophyceae</taxon>
        <taxon>Bangiales</taxon>
        <taxon>Bangiaceae</taxon>
        <taxon>Porphyra</taxon>
    </lineage>
</organism>
<feature type="binding site" evidence="9">
    <location>
        <position position="119"/>
    </location>
    <ligand>
        <name>Zn(2+)</name>
        <dbReference type="ChEBI" id="CHEBI:29105"/>
    </ligand>
</feature>
<keyword evidence="13" id="KW-1185">Reference proteome</keyword>
<dbReference type="InterPro" id="IPR014710">
    <property type="entry name" value="RmlC-like_jellyroll"/>
</dbReference>
<gene>
    <name evidence="12" type="ORF">BU14_2297s0001</name>
</gene>
<evidence type="ECO:0000259" key="11">
    <source>
        <dbReference type="Pfam" id="PF20512"/>
    </source>
</evidence>
<evidence type="ECO:0000256" key="8">
    <source>
        <dbReference type="PIRSR" id="PIRSR001480-1"/>
    </source>
</evidence>
<comment type="pathway">
    <text evidence="2">Nucleotide-sugar biosynthesis; GDP-alpha-D-mannose biosynthesis; alpha-D-mannose 1-phosphate from D-fructose 6-phosphate: step 1/2.</text>
</comment>
<evidence type="ECO:0000256" key="4">
    <source>
        <dbReference type="ARBA" id="ARBA00011956"/>
    </source>
</evidence>
<evidence type="ECO:0000313" key="13">
    <source>
        <dbReference type="Proteomes" id="UP000218209"/>
    </source>
</evidence>
<proteinExistence type="inferred from homology"/>
<evidence type="ECO:0000256" key="2">
    <source>
        <dbReference type="ARBA" id="ARBA00004666"/>
    </source>
</evidence>
<feature type="binding site" evidence="9">
    <location>
        <position position="298"/>
    </location>
    <ligand>
        <name>Zn(2+)</name>
        <dbReference type="ChEBI" id="CHEBI:29105"/>
    </ligand>
</feature>
<dbReference type="EMBL" id="KV920129">
    <property type="protein sequence ID" value="OSX68748.1"/>
    <property type="molecule type" value="Genomic_DNA"/>
</dbReference>
<dbReference type="Pfam" id="PF20511">
    <property type="entry name" value="PMI_typeI_cat"/>
    <property type="match status" value="1"/>
</dbReference>
<dbReference type="Gene3D" id="1.10.441.10">
    <property type="entry name" value="Phosphomannose Isomerase, domain 2"/>
    <property type="match status" value="1"/>
</dbReference>
<dbReference type="Proteomes" id="UP000218209">
    <property type="component" value="Unassembled WGS sequence"/>
</dbReference>
<evidence type="ECO:0000259" key="10">
    <source>
        <dbReference type="Pfam" id="PF20511"/>
    </source>
</evidence>
<name>A0A1X6NJG0_PORUM</name>
<dbReference type="PROSITE" id="PS00966">
    <property type="entry name" value="PMI_I_2"/>
    <property type="match status" value="1"/>
</dbReference>
<dbReference type="AlphaFoldDB" id="A0A1X6NJG0"/>
<dbReference type="EC" id="5.3.1.8" evidence="4"/>
<dbReference type="InterPro" id="IPR046458">
    <property type="entry name" value="PMI_typeI_hel"/>
</dbReference>
<dbReference type="GO" id="GO:0005829">
    <property type="term" value="C:cytosol"/>
    <property type="evidence" value="ECO:0007669"/>
    <property type="project" value="TreeGrafter"/>
</dbReference>
<sequence length="444" mass="44342">MATKTADAVAGAASGAAEAAAAAPPSSVLRLTPAAQTYAWGALPATSLVARLAARNAPDGAPVGAATPHAELWMGTHPTAPARLASDGRPLAAYLAGRGLPGLPFLLKVLSVRTALSIQAHPTKELAAKLHASNPDAYKDDNHKPEMAVAVTPFSAMCCFRRVAAIVADCDRLPALVGAFGGGGADLVGRLRGVVGGPAGGTAAGEGDADADAASADALRSAFGALMNRDAGAVAASLDALLDAVRALPAADRTPADGLLLTLAGQYPGDVGCFAAYLLNQVTLQPGEALFLPANEPHAYLSGDCVEVMATSDNVVRAGLTPKFKDVPVLVKMLTYAAGPPLPPVVTRLGPCLVRYTPPVKEFMLERVDVPAVAAAADGGGGGDAVALPPLPGGSVLVALAGDGWLRVAAGGDAGGASDLWPLYAGTVYYLAPGAEVEVLPAVG</sequence>
<protein>
    <recommendedName>
        <fullName evidence="4">mannose-6-phosphate isomerase</fullName>
        <ecNumber evidence="4">5.3.1.8</ecNumber>
    </recommendedName>
</protein>
<evidence type="ECO:0000256" key="1">
    <source>
        <dbReference type="ARBA" id="ARBA00000757"/>
    </source>
</evidence>
<accession>A0A1X6NJG0</accession>
<dbReference type="InterPro" id="IPR011051">
    <property type="entry name" value="RmlC_Cupin_sf"/>
</dbReference>
<dbReference type="OrthoDB" id="6605218at2759"/>
<feature type="domain" description="Phosphomannose isomerase type I helical insertion" evidence="11">
    <location>
        <begin position="212"/>
        <end position="279"/>
    </location>
</feature>
<evidence type="ECO:0000256" key="5">
    <source>
        <dbReference type="ARBA" id="ARBA00022723"/>
    </source>
</evidence>
<dbReference type="InterPro" id="IPR046457">
    <property type="entry name" value="PMI_typeI_cat"/>
</dbReference>
<dbReference type="GO" id="GO:0008270">
    <property type="term" value="F:zinc ion binding"/>
    <property type="evidence" value="ECO:0007669"/>
    <property type="project" value="InterPro"/>
</dbReference>
<dbReference type="SUPFAM" id="SSF51182">
    <property type="entry name" value="RmlC-like cupins"/>
    <property type="match status" value="1"/>
</dbReference>
<dbReference type="NCBIfam" id="TIGR00218">
    <property type="entry name" value="manA"/>
    <property type="match status" value="1"/>
</dbReference>